<reference evidence="1" key="1">
    <citation type="submission" date="2023-04" db="EMBL/GenBank/DDBJ databases">
        <title>A chromosome-level genome assembly of the parasitoid wasp Eretmocerus hayati.</title>
        <authorList>
            <person name="Zhong Y."/>
            <person name="Liu S."/>
            <person name="Liu Y."/>
        </authorList>
    </citation>
    <scope>NUCLEOTIDE SEQUENCE</scope>
    <source>
        <strain evidence="1">ZJU_SS_LIU_2023</strain>
    </source>
</reference>
<evidence type="ECO:0000313" key="2">
    <source>
        <dbReference type="Proteomes" id="UP001239111"/>
    </source>
</evidence>
<name>A0ACC2N8M3_9HYME</name>
<evidence type="ECO:0000313" key="1">
    <source>
        <dbReference type="EMBL" id="KAJ8667246.1"/>
    </source>
</evidence>
<gene>
    <name evidence="1" type="ORF">QAD02_008908</name>
</gene>
<accession>A0ACC2N8M3</accession>
<dbReference type="Proteomes" id="UP001239111">
    <property type="component" value="Chromosome 4"/>
</dbReference>
<proteinExistence type="predicted"/>
<keyword evidence="2" id="KW-1185">Reference proteome</keyword>
<organism evidence="1 2">
    <name type="scientific">Eretmocerus hayati</name>
    <dbReference type="NCBI Taxonomy" id="131215"/>
    <lineage>
        <taxon>Eukaryota</taxon>
        <taxon>Metazoa</taxon>
        <taxon>Ecdysozoa</taxon>
        <taxon>Arthropoda</taxon>
        <taxon>Hexapoda</taxon>
        <taxon>Insecta</taxon>
        <taxon>Pterygota</taxon>
        <taxon>Neoptera</taxon>
        <taxon>Endopterygota</taxon>
        <taxon>Hymenoptera</taxon>
        <taxon>Apocrita</taxon>
        <taxon>Proctotrupomorpha</taxon>
        <taxon>Chalcidoidea</taxon>
        <taxon>Aphelinidae</taxon>
        <taxon>Aphelininae</taxon>
        <taxon>Eretmocerus</taxon>
    </lineage>
</organism>
<sequence length="450" mass="49477">MSFHYLAACFIWVLVSSSSLEPGHSGPVSTFRKYSYLPSSLELLCSRVQGSTRPSGGRGRLSHISMSTNPMSKRHLVLIDETYSQLRQGGLVSSNSCRWPWPSLQLSPLSDFWTSNDNCRRAILQPLDGRRLGLALITEDEQAISKAAISIDLFVLDAMNCTWTKLGKLNRREERFPGNLDLHESLWILARRNKAASTALDVLFSTKEWQPTGSCDEGDLALCRLSFNAVTGESLDEPRVLQLGSIKTTSFTGLKLLPVRSDATASLGGGYIILVLTKDELVIRVFDSRGGLASWANESKPRGSLQLLIQANSDEDREKVEDENELGPILRYCWLTTEGRAECKARGPALDSRSNVSFPLGHEGADSGTLLEVPGGGEGGERFLLLTRGGISDGYDTPQEIPYYLSEMRKRGGESDSEWTRSLPLKLALTFGPGMEQNESETLGIVTDPK</sequence>
<dbReference type="EMBL" id="CM056744">
    <property type="protein sequence ID" value="KAJ8667246.1"/>
    <property type="molecule type" value="Genomic_DNA"/>
</dbReference>
<protein>
    <submittedName>
        <fullName evidence="1">Uncharacterized protein</fullName>
    </submittedName>
</protein>
<comment type="caution">
    <text evidence="1">The sequence shown here is derived from an EMBL/GenBank/DDBJ whole genome shotgun (WGS) entry which is preliminary data.</text>
</comment>